<evidence type="ECO:0000313" key="1">
    <source>
        <dbReference type="EMBL" id="BAD94662.1"/>
    </source>
</evidence>
<dbReference type="EMBL" id="AK221486">
    <property type="protein sequence ID" value="BAD94662.1"/>
    <property type="molecule type" value="mRNA"/>
</dbReference>
<organism evidence="1">
    <name type="scientific">Arabidopsis thaliana</name>
    <name type="common">Mouse-ear cress</name>
    <dbReference type="NCBI Taxonomy" id="3702"/>
    <lineage>
        <taxon>Eukaryota</taxon>
        <taxon>Viridiplantae</taxon>
        <taxon>Streptophyta</taxon>
        <taxon>Embryophyta</taxon>
        <taxon>Tracheophyta</taxon>
        <taxon>Spermatophyta</taxon>
        <taxon>Magnoliopsida</taxon>
        <taxon>eudicotyledons</taxon>
        <taxon>Gunneridae</taxon>
        <taxon>Pentapetalae</taxon>
        <taxon>rosids</taxon>
        <taxon>malvids</taxon>
        <taxon>Brassicales</taxon>
        <taxon>Brassicaceae</taxon>
        <taxon>Camelineae</taxon>
        <taxon>Arabidopsis</taxon>
    </lineage>
</organism>
<name>Q56Y37_ARATH</name>
<feature type="non-terminal residue" evidence="1">
    <location>
        <position position="1"/>
    </location>
</feature>
<dbReference type="AlphaFoldDB" id="Q56Y37"/>
<protein>
    <submittedName>
        <fullName evidence="1">Uncharacterized protein</fullName>
    </submittedName>
</protein>
<reference evidence="1" key="1">
    <citation type="submission" date="2005-03" db="EMBL/GenBank/DDBJ databases">
        <title>Large-scale analysis of RIKEN Arabidopsis full-length (RAFL) cDNAs.</title>
        <authorList>
            <person name="Totoki Y."/>
            <person name="Seki M."/>
            <person name="Ishida J."/>
            <person name="Nakajima M."/>
            <person name="Enju A."/>
            <person name="Kamiya A."/>
            <person name="Narusaka M."/>
            <person name="Shin-i T."/>
            <person name="Nakagawa M."/>
            <person name="Sakamoto N."/>
            <person name="Oishi K."/>
            <person name="Kohara Y."/>
            <person name="Kobayashi M."/>
            <person name="Toyoda A."/>
            <person name="Sakaki Y."/>
            <person name="Sakurai T."/>
            <person name="Iida K."/>
            <person name="Akiyama K."/>
            <person name="Satou M."/>
            <person name="Toyoda T."/>
            <person name="Konagaya A."/>
            <person name="Carninci P."/>
            <person name="Kawai J."/>
            <person name="Hayashizaki Y."/>
            <person name="Shinozaki K."/>
        </authorList>
    </citation>
    <scope>NUCLEOTIDE SEQUENCE</scope>
</reference>
<proteinExistence type="evidence at transcript level"/>
<sequence>TQIKKTKTLLYLYCSHGSDFARPVDQDILIS</sequence>
<accession>Q56Y37</accession>